<evidence type="ECO:0000313" key="2">
    <source>
        <dbReference type="EMBL" id="JAC76466.1"/>
    </source>
</evidence>
<feature type="non-terminal residue" evidence="2">
    <location>
        <position position="59"/>
    </location>
</feature>
<feature type="region of interest" description="Disordered" evidence="1">
    <location>
        <begin position="1"/>
        <end position="59"/>
    </location>
</feature>
<proteinExistence type="predicted"/>
<accession>A0A061S0Y0</accession>
<evidence type="ECO:0000256" key="1">
    <source>
        <dbReference type="SAM" id="MobiDB-lite"/>
    </source>
</evidence>
<gene>
    <name evidence="2" type="ORF">TSPGSL018_20077</name>
</gene>
<name>A0A061S0Y0_9CHLO</name>
<dbReference type="AlphaFoldDB" id="A0A061S0Y0"/>
<sequence length="59" mass="6624">MEGLLFAQGYQRQSTSPSKNRRSAKREMAISSTAQTRNNRTISASACMHQGTRNEKHGR</sequence>
<feature type="compositionally biased region" description="Polar residues" evidence="1">
    <location>
        <begin position="30"/>
        <end position="44"/>
    </location>
</feature>
<reference evidence="2" key="1">
    <citation type="submission" date="2014-05" db="EMBL/GenBank/DDBJ databases">
        <title>The transcriptome of the halophilic microalga Tetraselmis sp. GSL018 isolated from the Great Salt Lake, Utah.</title>
        <authorList>
            <person name="Jinkerson R.E."/>
            <person name="D'Adamo S."/>
            <person name="Posewitz M.C."/>
        </authorList>
    </citation>
    <scope>NUCLEOTIDE SEQUENCE</scope>
    <source>
        <strain evidence="2">GSL018</strain>
    </source>
</reference>
<dbReference type="EMBL" id="GBEZ01009104">
    <property type="protein sequence ID" value="JAC76466.1"/>
    <property type="molecule type" value="Transcribed_RNA"/>
</dbReference>
<organism evidence="2">
    <name type="scientific">Tetraselmis sp. GSL018</name>
    <dbReference type="NCBI Taxonomy" id="582737"/>
    <lineage>
        <taxon>Eukaryota</taxon>
        <taxon>Viridiplantae</taxon>
        <taxon>Chlorophyta</taxon>
        <taxon>core chlorophytes</taxon>
        <taxon>Chlorodendrophyceae</taxon>
        <taxon>Chlorodendrales</taxon>
        <taxon>Chlorodendraceae</taxon>
        <taxon>Tetraselmis</taxon>
    </lineage>
</organism>
<protein>
    <submittedName>
        <fullName evidence="2">Uncharacterized protein</fullName>
    </submittedName>
</protein>